<dbReference type="GeneID" id="28963409"/>
<dbReference type="AlphaFoldDB" id="A0A0J9W9G9"/>
<protein>
    <submittedName>
        <fullName evidence="1">Uncharacterized protein</fullName>
    </submittedName>
</protein>
<accession>A0A0J9W9G9</accession>
<reference evidence="1" key="1">
    <citation type="submission" date="2007-04" db="EMBL/GenBank/DDBJ databases">
        <authorList>
            <consortium name="The Broad Institute Genome Sequencing Platform"/>
            <person name="Birren B."/>
            <person name="Lander E."/>
            <person name="Galagan J."/>
            <person name="Nusbaum C."/>
            <person name="Devon K."/>
            <person name="Ma L.-J."/>
            <person name="Jaffe D."/>
            <person name="Butler J."/>
            <person name="Alvarez P."/>
            <person name="Gnerre S."/>
            <person name="Grabherr M."/>
            <person name="Kleber M."/>
            <person name="Mauceli E."/>
            <person name="Brockman W."/>
            <person name="MacCallum I.A."/>
            <person name="Young S."/>
            <person name="LaButti K."/>
            <person name="DeCaprio D."/>
            <person name="Crawford M."/>
            <person name="Koehrsen M."/>
            <person name="Engels R."/>
            <person name="Montgomery P."/>
            <person name="Pearson M."/>
            <person name="Howarth C."/>
            <person name="Larson L."/>
            <person name="White J."/>
            <person name="O'Leary S."/>
            <person name="Kodira C."/>
            <person name="Zeng Q."/>
            <person name="Yandava C."/>
            <person name="Alvarado L."/>
            <person name="Kistler C."/>
            <person name="Shim W.-B."/>
            <person name="Kang S."/>
            <person name="Woloshuk C."/>
        </authorList>
    </citation>
    <scope>NUCLEOTIDE SEQUENCE</scope>
    <source>
        <strain evidence="1">4287</strain>
    </source>
</reference>
<dbReference type="VEuPathDB" id="FungiDB:FOXG_22703"/>
<dbReference type="EMBL" id="DS231738">
    <property type="protein sequence ID" value="KNB19979.1"/>
    <property type="molecule type" value="Genomic_DNA"/>
</dbReference>
<dbReference type="KEGG" id="fox:FOXG_22703"/>
<evidence type="ECO:0000313" key="2">
    <source>
        <dbReference type="Proteomes" id="UP000009097"/>
    </source>
</evidence>
<proteinExistence type="predicted"/>
<reference evidence="1" key="2">
    <citation type="journal article" date="2010" name="Nature">
        <title>Comparative genomics reveals mobile pathogenicity chromosomes in Fusarium.</title>
        <authorList>
            <person name="Ma L.J."/>
            <person name="van der Does H.C."/>
            <person name="Borkovich K.A."/>
            <person name="Coleman J.J."/>
            <person name="Daboussi M.J."/>
            <person name="Di Pietro A."/>
            <person name="Dufresne M."/>
            <person name="Freitag M."/>
            <person name="Grabherr M."/>
            <person name="Henrissat B."/>
            <person name="Houterman P.M."/>
            <person name="Kang S."/>
            <person name="Shim W.B."/>
            <person name="Woloshuk C."/>
            <person name="Xie X."/>
            <person name="Xu J.R."/>
            <person name="Antoniw J."/>
            <person name="Baker S.E."/>
            <person name="Bluhm B.H."/>
            <person name="Breakspear A."/>
            <person name="Brown D.W."/>
            <person name="Butchko R.A."/>
            <person name="Chapman S."/>
            <person name="Coulson R."/>
            <person name="Coutinho P.M."/>
            <person name="Danchin E.G."/>
            <person name="Diener A."/>
            <person name="Gale L.R."/>
            <person name="Gardiner D.M."/>
            <person name="Goff S."/>
            <person name="Hammond-Kosack K.E."/>
            <person name="Hilburn K."/>
            <person name="Hua-Van A."/>
            <person name="Jonkers W."/>
            <person name="Kazan K."/>
            <person name="Kodira C.D."/>
            <person name="Koehrsen M."/>
            <person name="Kumar L."/>
            <person name="Lee Y.H."/>
            <person name="Li L."/>
            <person name="Manners J.M."/>
            <person name="Miranda-Saavedra D."/>
            <person name="Mukherjee M."/>
            <person name="Park G."/>
            <person name="Park J."/>
            <person name="Park S.Y."/>
            <person name="Proctor R.H."/>
            <person name="Regev A."/>
            <person name="Ruiz-Roldan M.C."/>
            <person name="Sain D."/>
            <person name="Sakthikumar S."/>
            <person name="Sykes S."/>
            <person name="Schwartz D.C."/>
            <person name="Turgeon B.G."/>
            <person name="Wapinski I."/>
            <person name="Yoder O."/>
            <person name="Young S."/>
            <person name="Zeng Q."/>
            <person name="Zhou S."/>
            <person name="Galagan J."/>
            <person name="Cuomo C.A."/>
            <person name="Kistler H.C."/>
            <person name="Rep M."/>
        </authorList>
    </citation>
    <scope>NUCLEOTIDE SEQUENCE [LARGE SCALE GENOMIC DNA]</scope>
    <source>
        <strain evidence="1">4287</strain>
    </source>
</reference>
<dbReference type="Proteomes" id="UP000009097">
    <property type="component" value="Unassembled WGS sequence"/>
</dbReference>
<dbReference type="RefSeq" id="XP_018258024.1">
    <property type="nucleotide sequence ID" value="XM_018403110.1"/>
</dbReference>
<name>A0A0J9W9G9_FUSO4</name>
<gene>
    <name evidence="1" type="ORF">FOXG_22703</name>
</gene>
<organism evidence="1 2">
    <name type="scientific">Fusarium oxysporum f. sp. lycopersici (strain 4287 / CBS 123668 / FGSC 9935 / NRRL 34936)</name>
    <name type="common">Fusarium vascular wilt of tomato</name>
    <dbReference type="NCBI Taxonomy" id="426428"/>
    <lineage>
        <taxon>Eukaryota</taxon>
        <taxon>Fungi</taxon>
        <taxon>Dikarya</taxon>
        <taxon>Ascomycota</taxon>
        <taxon>Pezizomycotina</taxon>
        <taxon>Sordariomycetes</taxon>
        <taxon>Hypocreomycetidae</taxon>
        <taxon>Hypocreales</taxon>
        <taxon>Nectriaceae</taxon>
        <taxon>Fusarium</taxon>
        <taxon>Fusarium oxysporum species complex</taxon>
    </lineage>
</organism>
<evidence type="ECO:0000313" key="1">
    <source>
        <dbReference type="EMBL" id="KNB19979.1"/>
    </source>
</evidence>
<sequence>MGSGMQVERRYAQPSFKPLSSTFPLASIFQRRDSLRAAESTPDHWPDLNSPGMTLEVLWSFAPVIADYTSTQNGNRGWEQESQEATSV</sequence>